<dbReference type="InterPro" id="IPR006311">
    <property type="entry name" value="TAT_signal"/>
</dbReference>
<reference evidence="12 13" key="1">
    <citation type="submission" date="2019-11" db="EMBL/GenBank/DDBJ databases">
        <title>First report of rice panicle blight caused by Xanthomonas sp. in Iran.</title>
        <authorList>
            <person name="Mirghasempour S.A."/>
            <person name="Huang S."/>
            <person name="Brady C.L."/>
            <person name="Studholme D.J."/>
        </authorList>
    </citation>
    <scope>NUCLEOTIDE SEQUENCE [LARGE SCALE GENOMIC DNA]</scope>
    <source>
        <strain evidence="10 13">ASD011</strain>
        <strain evidence="12">SAM114</strain>
    </source>
</reference>
<dbReference type="InterPro" id="IPR000871">
    <property type="entry name" value="Beta-lactam_class-A"/>
</dbReference>
<evidence type="ECO:0000256" key="6">
    <source>
        <dbReference type="ARBA" id="ARBA00023251"/>
    </source>
</evidence>
<evidence type="ECO:0000313" key="11">
    <source>
        <dbReference type="EMBL" id="MRH74377.1"/>
    </source>
</evidence>
<dbReference type="SUPFAM" id="SSF56601">
    <property type="entry name" value="beta-lactamase/transpeptidase-like"/>
    <property type="match status" value="1"/>
</dbReference>
<dbReference type="PANTHER" id="PTHR35333:SF3">
    <property type="entry name" value="BETA-LACTAMASE-TYPE TRANSPEPTIDASE FOLD CONTAINING PROTEIN"/>
    <property type="match status" value="1"/>
</dbReference>
<dbReference type="InterPro" id="IPR012338">
    <property type="entry name" value="Beta-lactam/transpept-like"/>
</dbReference>
<dbReference type="GO" id="GO:0046677">
    <property type="term" value="P:response to antibiotic"/>
    <property type="evidence" value="ECO:0007669"/>
    <property type="project" value="UniProtKB-UniRule"/>
</dbReference>
<evidence type="ECO:0000256" key="5">
    <source>
        <dbReference type="ARBA" id="ARBA00022801"/>
    </source>
</evidence>
<evidence type="ECO:0000256" key="1">
    <source>
        <dbReference type="ARBA" id="ARBA00001526"/>
    </source>
</evidence>
<dbReference type="EMBL" id="WJPN01000004">
    <property type="protein sequence ID" value="MRH00045.1"/>
    <property type="molecule type" value="Genomic_DNA"/>
</dbReference>
<evidence type="ECO:0000256" key="7">
    <source>
        <dbReference type="RuleBase" id="RU361140"/>
    </source>
</evidence>
<dbReference type="EMBL" id="WJPM01000004">
    <property type="protein sequence ID" value="MRH74377.1"/>
    <property type="molecule type" value="Genomic_DNA"/>
</dbReference>
<comment type="caution">
    <text evidence="10">The sequence shown here is derived from an EMBL/GenBank/DDBJ whole genome shotgun (WGS) entry which is preliminary data.</text>
</comment>
<dbReference type="Proteomes" id="UP000437931">
    <property type="component" value="Unassembled WGS sequence"/>
</dbReference>
<keyword evidence="12" id="KW-1185">Reference proteome</keyword>
<accession>A0A6N7QCU0</accession>
<protein>
    <recommendedName>
        <fullName evidence="3 7">Beta-lactamase</fullName>
        <ecNumber evidence="3 7">3.5.2.6</ecNumber>
    </recommendedName>
</protein>
<comment type="catalytic activity">
    <reaction evidence="1 7">
        <text>a beta-lactam + H2O = a substituted beta-amino acid</text>
        <dbReference type="Rhea" id="RHEA:20401"/>
        <dbReference type="ChEBI" id="CHEBI:15377"/>
        <dbReference type="ChEBI" id="CHEBI:35627"/>
        <dbReference type="ChEBI" id="CHEBI:140347"/>
        <dbReference type="EC" id="3.5.2.6"/>
    </reaction>
</comment>
<feature type="signal peptide" evidence="8">
    <location>
        <begin position="1"/>
        <end position="25"/>
    </location>
</feature>
<keyword evidence="6 7" id="KW-0046">Antibiotic resistance</keyword>
<dbReference type="NCBIfam" id="NF033103">
    <property type="entry name" value="bla_class_A"/>
    <property type="match status" value="1"/>
</dbReference>
<name>A0A6N7QCU0_9XANT</name>
<dbReference type="PROSITE" id="PS00146">
    <property type="entry name" value="BETA_LACTAMASE_A"/>
    <property type="match status" value="1"/>
</dbReference>
<dbReference type="AlphaFoldDB" id="A0A6N7QCU0"/>
<dbReference type="Proteomes" id="UP000439314">
    <property type="component" value="Unassembled WGS sequence"/>
</dbReference>
<dbReference type="Gene3D" id="3.40.710.10">
    <property type="entry name" value="DD-peptidase/beta-lactamase superfamily"/>
    <property type="match status" value="1"/>
</dbReference>
<feature type="domain" description="Beta-lactamase class A catalytic" evidence="9">
    <location>
        <begin position="64"/>
        <end position="260"/>
    </location>
</feature>
<dbReference type="InterPro" id="IPR045155">
    <property type="entry name" value="Beta-lactam_cat"/>
</dbReference>
<organism evidence="10 13">
    <name type="scientific">Xanthomonas sontii</name>
    <dbReference type="NCBI Taxonomy" id="2650745"/>
    <lineage>
        <taxon>Bacteria</taxon>
        <taxon>Pseudomonadati</taxon>
        <taxon>Pseudomonadota</taxon>
        <taxon>Gammaproteobacteria</taxon>
        <taxon>Lysobacterales</taxon>
        <taxon>Lysobacteraceae</taxon>
        <taxon>Xanthomonas</taxon>
    </lineage>
</organism>
<dbReference type="PANTHER" id="PTHR35333">
    <property type="entry name" value="BETA-LACTAMASE"/>
    <property type="match status" value="1"/>
</dbReference>
<feature type="chain" id="PRO_5026997747" description="Beta-lactamase" evidence="8">
    <location>
        <begin position="26"/>
        <end position="302"/>
    </location>
</feature>
<keyword evidence="5 7" id="KW-0378">Hydrolase</keyword>
<evidence type="ECO:0000256" key="3">
    <source>
        <dbReference type="ARBA" id="ARBA00012865"/>
    </source>
</evidence>
<dbReference type="NCBIfam" id="TIGR01409">
    <property type="entry name" value="TAT_signal_seq"/>
    <property type="match status" value="1"/>
</dbReference>
<dbReference type="GO" id="GO:0030655">
    <property type="term" value="P:beta-lactam antibiotic catabolic process"/>
    <property type="evidence" value="ECO:0007669"/>
    <property type="project" value="InterPro"/>
</dbReference>
<gene>
    <name evidence="10" type="primary">bla</name>
    <name evidence="10" type="ORF">GIY21_07035</name>
    <name evidence="11" type="ORF">GIY22_07030</name>
</gene>
<evidence type="ECO:0000259" key="9">
    <source>
        <dbReference type="Pfam" id="PF13354"/>
    </source>
</evidence>
<dbReference type="Pfam" id="PF13354">
    <property type="entry name" value="Beta-lactamase2"/>
    <property type="match status" value="1"/>
</dbReference>
<evidence type="ECO:0000256" key="2">
    <source>
        <dbReference type="ARBA" id="ARBA00009009"/>
    </source>
</evidence>
<dbReference type="GO" id="GO:0008800">
    <property type="term" value="F:beta-lactamase activity"/>
    <property type="evidence" value="ECO:0007669"/>
    <property type="project" value="UniProtKB-UniRule"/>
</dbReference>
<comment type="similarity">
    <text evidence="2 7">Belongs to the class-A beta-lactamase family.</text>
</comment>
<dbReference type="EC" id="3.5.2.6" evidence="3 7"/>
<dbReference type="RefSeq" id="WP_153751048.1">
    <property type="nucleotide sequence ID" value="NZ_WJPM01000004.1"/>
</dbReference>
<evidence type="ECO:0000256" key="8">
    <source>
        <dbReference type="SAM" id="SignalP"/>
    </source>
</evidence>
<proteinExistence type="inferred from homology"/>
<dbReference type="PROSITE" id="PS51318">
    <property type="entry name" value="TAT"/>
    <property type="match status" value="1"/>
</dbReference>
<evidence type="ECO:0000313" key="10">
    <source>
        <dbReference type="EMBL" id="MRH00045.1"/>
    </source>
</evidence>
<evidence type="ECO:0000256" key="4">
    <source>
        <dbReference type="ARBA" id="ARBA00022729"/>
    </source>
</evidence>
<evidence type="ECO:0000313" key="12">
    <source>
        <dbReference type="Proteomes" id="UP000437931"/>
    </source>
</evidence>
<evidence type="ECO:0000313" key="13">
    <source>
        <dbReference type="Proteomes" id="UP000439314"/>
    </source>
</evidence>
<reference evidence="11" key="2">
    <citation type="journal article" date="2020" name="Plant Dis.">
        <title>A Grain Rot of Rice in Iran Caused by a Xanthomonas Strain Closely Related to X. sacchari.</title>
        <authorList>
            <person name="Mirghasempour S.A."/>
            <person name="Huang S."/>
            <person name="Studholme D.J."/>
            <person name="Brady C.L."/>
        </authorList>
    </citation>
    <scope>NUCLEOTIDE SEQUENCE</scope>
    <source>
        <strain evidence="11">SAM114</strain>
    </source>
</reference>
<dbReference type="InterPro" id="IPR023650">
    <property type="entry name" value="Beta-lactam_class-A_AS"/>
</dbReference>
<keyword evidence="4 8" id="KW-0732">Signal</keyword>
<dbReference type="InterPro" id="IPR019546">
    <property type="entry name" value="TAT_signal_bac_arc"/>
</dbReference>
<dbReference type="PRINTS" id="PR00118">
    <property type="entry name" value="BLACTAMASEA"/>
</dbReference>
<sequence>MLTRRRFLQGVGMGASLLVVAGAQAKNAKNPTPTLPQRLAEIERRSGGRLGVSLLDGGGATLGGQRQDERFPLCSTFKFLLAGAVLQRVDRGELALERRVPVRKADLLANAPVSERHVGGTLSVVELCRAAMIYSDNTAANLLLPLVGDPPGVTRFLRALGDAQTQLDRNEPGMNAFVAGDPRDTTTPAAMAATMRALLLGDVLQPVSRQRLIAWMRDNRTGNDCLRAGLPAGWRIGDKTGSNGTDTRNDIAIVWAPGRPTPLLLTAYLNGATVDSAARDATLKAVAQAVVASLPAQTLRTG</sequence>